<evidence type="ECO:0000313" key="1">
    <source>
        <dbReference type="EMBL" id="MBB4017547.1"/>
    </source>
</evidence>
<proteinExistence type="predicted"/>
<dbReference type="SUPFAM" id="SSF52540">
    <property type="entry name" value="P-loop containing nucleoside triphosphate hydrolases"/>
    <property type="match status" value="1"/>
</dbReference>
<organism evidence="1 2">
    <name type="scientific">Chelatococcus caeni</name>
    <dbReference type="NCBI Taxonomy" id="1348468"/>
    <lineage>
        <taxon>Bacteria</taxon>
        <taxon>Pseudomonadati</taxon>
        <taxon>Pseudomonadota</taxon>
        <taxon>Alphaproteobacteria</taxon>
        <taxon>Hyphomicrobiales</taxon>
        <taxon>Chelatococcaceae</taxon>
        <taxon>Chelatococcus</taxon>
    </lineage>
</organism>
<evidence type="ECO:0000313" key="2">
    <source>
        <dbReference type="Proteomes" id="UP000577362"/>
    </source>
</evidence>
<dbReference type="Gene3D" id="3.40.50.300">
    <property type="entry name" value="P-loop containing nucleotide triphosphate hydrolases"/>
    <property type="match status" value="1"/>
</dbReference>
<protein>
    <recommendedName>
        <fullName evidence="3">Sulfotransferase</fullName>
    </recommendedName>
</protein>
<gene>
    <name evidence="1" type="ORF">GGR16_002576</name>
</gene>
<sequence length="375" mass="42340">MNETAAHKTSAQKTSARMDIDPWTDRLGGLLERYPRLWTRLGDLETRLVADRLDAVAVDRPIYVTGLARSGTTVLLELLALHPDTVAHRYRDFPLVLTPWAWNWFVDRAGRGEAVARERAHRDRITVTSESPEAFEEVIWMTFFPDIHDPGRDAALGRDTGHPAFEAFYRDHIRKLLALRGGSRYLAKGNYNVTRLPYLHKLFPDARFVVPIRDPQWHIASLMKQHRLFVAAEREDERVLRHMRRSGHFEFGLGRRPIDVGDGAAEVTRLWAEGEEVEGWAAHWAIVYGHVADRLAADPDLAAATLVVRYEDFCSAPAEVMARVLDHCALAPGSLPEAAAARISAPDYYQPDFTEEERATIARRTAAVAGRFGYG</sequence>
<dbReference type="Proteomes" id="UP000577362">
    <property type="component" value="Unassembled WGS sequence"/>
</dbReference>
<evidence type="ECO:0008006" key="3">
    <source>
        <dbReference type="Google" id="ProtNLM"/>
    </source>
</evidence>
<dbReference type="RefSeq" id="WP_246373007.1">
    <property type="nucleotide sequence ID" value="NZ_JACIEN010000002.1"/>
</dbReference>
<dbReference type="Pfam" id="PF13469">
    <property type="entry name" value="Sulfotransfer_3"/>
    <property type="match status" value="1"/>
</dbReference>
<reference evidence="1 2" key="1">
    <citation type="submission" date="2020-08" db="EMBL/GenBank/DDBJ databases">
        <title>Genomic Encyclopedia of Type Strains, Phase IV (KMG-IV): sequencing the most valuable type-strain genomes for metagenomic binning, comparative biology and taxonomic classification.</title>
        <authorList>
            <person name="Goeker M."/>
        </authorList>
    </citation>
    <scope>NUCLEOTIDE SEQUENCE [LARGE SCALE GENOMIC DNA]</scope>
    <source>
        <strain evidence="1 2">DSM 103737</strain>
    </source>
</reference>
<name>A0A840C567_9HYPH</name>
<comment type="caution">
    <text evidence="1">The sequence shown here is derived from an EMBL/GenBank/DDBJ whole genome shotgun (WGS) entry which is preliminary data.</text>
</comment>
<dbReference type="AlphaFoldDB" id="A0A840C567"/>
<keyword evidence="2" id="KW-1185">Reference proteome</keyword>
<accession>A0A840C567</accession>
<dbReference type="EMBL" id="JACIEN010000002">
    <property type="protein sequence ID" value="MBB4017547.1"/>
    <property type="molecule type" value="Genomic_DNA"/>
</dbReference>
<dbReference type="InterPro" id="IPR027417">
    <property type="entry name" value="P-loop_NTPase"/>
</dbReference>